<keyword evidence="3" id="KW-0804">Transcription</keyword>
<dbReference type="InterPro" id="IPR036390">
    <property type="entry name" value="WH_DNA-bd_sf"/>
</dbReference>
<protein>
    <recommendedName>
        <fullName evidence="4">HTH marR-type domain-containing protein</fullName>
    </recommendedName>
</protein>
<evidence type="ECO:0000259" key="4">
    <source>
        <dbReference type="PROSITE" id="PS50995"/>
    </source>
</evidence>
<evidence type="ECO:0000256" key="3">
    <source>
        <dbReference type="ARBA" id="ARBA00023163"/>
    </source>
</evidence>
<keyword evidence="6" id="KW-1185">Reference proteome</keyword>
<name>A0A9E6XVM1_9ACTN</name>
<dbReference type="PRINTS" id="PR00598">
    <property type="entry name" value="HTHMARR"/>
</dbReference>
<dbReference type="PANTHER" id="PTHR42756:SF1">
    <property type="entry name" value="TRANSCRIPTIONAL REPRESSOR OF EMRAB OPERON"/>
    <property type="match status" value="1"/>
</dbReference>
<feature type="domain" description="HTH marR-type" evidence="4">
    <location>
        <begin position="18"/>
        <end position="154"/>
    </location>
</feature>
<dbReference type="SMART" id="SM00347">
    <property type="entry name" value="HTH_MARR"/>
    <property type="match status" value="1"/>
</dbReference>
<dbReference type="EMBL" id="CP087164">
    <property type="protein sequence ID" value="UGS35274.1"/>
    <property type="molecule type" value="Genomic_DNA"/>
</dbReference>
<dbReference type="Pfam" id="PF01047">
    <property type="entry name" value="MarR"/>
    <property type="match status" value="1"/>
</dbReference>
<dbReference type="InterPro" id="IPR000835">
    <property type="entry name" value="HTH_MarR-typ"/>
</dbReference>
<sequence>MAADRAERDARLSAIMDEIDLTSTTSHVLRRAHFRAEALFETIMQSGDLTPRQMAALAAAYQRPGATVAELAEAIAVDRNTLTAMLSRLMARGLVERQPSAADRRAWSIFITDAGKDVLLDVVPNSERLQAEILRPLPPEYRPLFVKCLRLMSGLEGNSPDAAGPLS</sequence>
<dbReference type="AlphaFoldDB" id="A0A9E6XVM1"/>
<dbReference type="PANTHER" id="PTHR42756">
    <property type="entry name" value="TRANSCRIPTIONAL REGULATOR, MARR"/>
    <property type="match status" value="1"/>
</dbReference>
<keyword evidence="1" id="KW-0805">Transcription regulation</keyword>
<dbReference type="Gene3D" id="1.10.10.10">
    <property type="entry name" value="Winged helix-like DNA-binding domain superfamily/Winged helix DNA-binding domain"/>
    <property type="match status" value="1"/>
</dbReference>
<proteinExistence type="predicted"/>
<keyword evidence="2" id="KW-0238">DNA-binding</keyword>
<accession>A0A9E6XVM1</accession>
<dbReference type="Proteomes" id="UP001162834">
    <property type="component" value="Chromosome"/>
</dbReference>
<evidence type="ECO:0000256" key="2">
    <source>
        <dbReference type="ARBA" id="ARBA00023125"/>
    </source>
</evidence>
<dbReference type="SUPFAM" id="SSF46785">
    <property type="entry name" value="Winged helix' DNA-binding domain"/>
    <property type="match status" value="1"/>
</dbReference>
<dbReference type="PROSITE" id="PS50995">
    <property type="entry name" value="HTH_MARR_2"/>
    <property type="match status" value="1"/>
</dbReference>
<reference evidence="5" key="1">
    <citation type="journal article" date="2022" name="Int. J. Syst. Evol. Microbiol.">
        <title>Pseudomonas aegrilactucae sp. nov. and Pseudomonas morbosilactucae sp. nov., pathogens causing bacterial rot of lettuce in Japan.</title>
        <authorList>
            <person name="Sawada H."/>
            <person name="Fujikawa T."/>
            <person name="Satou M."/>
        </authorList>
    </citation>
    <scope>NUCLEOTIDE SEQUENCE</scope>
    <source>
        <strain evidence="5">0166_1</strain>
    </source>
</reference>
<gene>
    <name evidence="5" type="ORF">DSM104329_01661</name>
</gene>
<dbReference type="KEGG" id="sbae:DSM104329_01661"/>
<dbReference type="GO" id="GO:0003700">
    <property type="term" value="F:DNA-binding transcription factor activity"/>
    <property type="evidence" value="ECO:0007669"/>
    <property type="project" value="InterPro"/>
</dbReference>
<evidence type="ECO:0000313" key="5">
    <source>
        <dbReference type="EMBL" id="UGS35274.1"/>
    </source>
</evidence>
<evidence type="ECO:0000256" key="1">
    <source>
        <dbReference type="ARBA" id="ARBA00023015"/>
    </source>
</evidence>
<dbReference type="InterPro" id="IPR036388">
    <property type="entry name" value="WH-like_DNA-bd_sf"/>
</dbReference>
<evidence type="ECO:0000313" key="6">
    <source>
        <dbReference type="Proteomes" id="UP001162834"/>
    </source>
</evidence>
<dbReference type="GO" id="GO:0003677">
    <property type="term" value="F:DNA binding"/>
    <property type="evidence" value="ECO:0007669"/>
    <property type="project" value="UniProtKB-KW"/>
</dbReference>
<organism evidence="5 6">
    <name type="scientific">Capillimicrobium parvum</name>
    <dbReference type="NCBI Taxonomy" id="2884022"/>
    <lineage>
        <taxon>Bacteria</taxon>
        <taxon>Bacillati</taxon>
        <taxon>Actinomycetota</taxon>
        <taxon>Thermoleophilia</taxon>
        <taxon>Solirubrobacterales</taxon>
        <taxon>Capillimicrobiaceae</taxon>
        <taxon>Capillimicrobium</taxon>
    </lineage>
</organism>